<proteinExistence type="predicted"/>
<dbReference type="GO" id="GO:0005737">
    <property type="term" value="C:cytoplasm"/>
    <property type="evidence" value="ECO:0007669"/>
    <property type="project" value="TreeGrafter"/>
</dbReference>
<dbReference type="InterPro" id="IPR006674">
    <property type="entry name" value="HD_domain"/>
</dbReference>
<name>A0A7C1BHL4_UNCW3</name>
<dbReference type="GO" id="GO:0002953">
    <property type="term" value="F:5'-deoxynucleotidase activity"/>
    <property type="evidence" value="ECO:0007669"/>
    <property type="project" value="InterPro"/>
</dbReference>
<dbReference type="Pfam" id="PF13023">
    <property type="entry name" value="HD_3"/>
    <property type="match status" value="1"/>
</dbReference>
<reference evidence="4" key="1">
    <citation type="journal article" date="2020" name="mSystems">
        <title>Genome- and Community-Level Interaction Insights into Carbon Utilization and Element Cycling Functions of Hydrothermarchaeota in Hydrothermal Sediment.</title>
        <authorList>
            <person name="Zhou Z."/>
            <person name="Liu Y."/>
            <person name="Xu W."/>
            <person name="Pan J."/>
            <person name="Luo Z.H."/>
            <person name="Li M."/>
        </authorList>
    </citation>
    <scope>NUCLEOTIDE SEQUENCE [LARGE SCALE GENOMIC DNA]</scope>
    <source>
        <strain evidence="4">HyVt-237</strain>
    </source>
</reference>
<evidence type="ECO:0000259" key="3">
    <source>
        <dbReference type="Pfam" id="PF13023"/>
    </source>
</evidence>
<feature type="domain" description="HD" evidence="3">
    <location>
        <begin position="2"/>
        <end position="101"/>
    </location>
</feature>
<feature type="non-terminal residue" evidence="4">
    <location>
        <position position="1"/>
    </location>
</feature>
<dbReference type="Gene3D" id="1.10.3210.10">
    <property type="entry name" value="Hypothetical protein af1432"/>
    <property type="match status" value="1"/>
</dbReference>
<organism evidence="4">
    <name type="scientific">candidate division WOR-3 bacterium</name>
    <dbReference type="NCBI Taxonomy" id="2052148"/>
    <lineage>
        <taxon>Bacteria</taxon>
        <taxon>Bacteria division WOR-3</taxon>
    </lineage>
</organism>
<sequence>ALKIALLHEIGEAKIGDLHLESRDYIGEEPISEGEKRAVSDILEKAGLPELAELWLEFEERSTPEGRLVRAADKLELLLQAYIYEKHGYGDLERVFREKRTRKNFEGFEIIKKIMEEIDSRRKK</sequence>
<evidence type="ECO:0000256" key="2">
    <source>
        <dbReference type="ARBA" id="ARBA00022801"/>
    </source>
</evidence>
<dbReference type="InterPro" id="IPR039356">
    <property type="entry name" value="YfbR/HDDC2"/>
</dbReference>
<dbReference type="PANTHER" id="PTHR11845">
    <property type="entry name" value="5'-DEOXYNUCLEOTIDASE HDDC2"/>
    <property type="match status" value="1"/>
</dbReference>
<protein>
    <submittedName>
        <fullName evidence="4">HD domain-containing protein</fullName>
    </submittedName>
</protein>
<dbReference type="AlphaFoldDB" id="A0A7C1BHL4"/>
<dbReference type="EMBL" id="DRBW01000235">
    <property type="protein sequence ID" value="HDM90812.1"/>
    <property type="molecule type" value="Genomic_DNA"/>
</dbReference>
<evidence type="ECO:0000256" key="1">
    <source>
        <dbReference type="ARBA" id="ARBA00022723"/>
    </source>
</evidence>
<keyword evidence="2" id="KW-0378">Hydrolase</keyword>
<comment type="caution">
    <text evidence="4">The sequence shown here is derived from an EMBL/GenBank/DDBJ whole genome shotgun (WGS) entry which is preliminary data.</text>
</comment>
<dbReference type="Proteomes" id="UP000885931">
    <property type="component" value="Unassembled WGS sequence"/>
</dbReference>
<dbReference type="PANTHER" id="PTHR11845:SF13">
    <property type="entry name" value="5'-DEOXYNUCLEOTIDASE HDDC2"/>
    <property type="match status" value="1"/>
</dbReference>
<accession>A0A7C1BHL4</accession>
<dbReference type="SUPFAM" id="SSF109604">
    <property type="entry name" value="HD-domain/PDEase-like"/>
    <property type="match status" value="1"/>
</dbReference>
<gene>
    <name evidence="4" type="ORF">ENG67_06375</name>
</gene>
<keyword evidence="1" id="KW-0479">Metal-binding</keyword>
<evidence type="ECO:0000313" key="4">
    <source>
        <dbReference type="EMBL" id="HDM90812.1"/>
    </source>
</evidence>
<dbReference type="GO" id="GO:0046872">
    <property type="term" value="F:metal ion binding"/>
    <property type="evidence" value="ECO:0007669"/>
    <property type="project" value="UniProtKB-KW"/>
</dbReference>